<organism evidence="1 2">
    <name type="scientific">Ramazzottius varieornatus</name>
    <name type="common">Water bear</name>
    <name type="synonym">Tardigrade</name>
    <dbReference type="NCBI Taxonomy" id="947166"/>
    <lineage>
        <taxon>Eukaryota</taxon>
        <taxon>Metazoa</taxon>
        <taxon>Ecdysozoa</taxon>
        <taxon>Tardigrada</taxon>
        <taxon>Eutardigrada</taxon>
        <taxon>Parachela</taxon>
        <taxon>Hypsibioidea</taxon>
        <taxon>Ramazzottiidae</taxon>
        <taxon>Ramazzottius</taxon>
    </lineage>
</organism>
<protein>
    <submittedName>
        <fullName evidence="1">Uncharacterized protein</fullName>
    </submittedName>
</protein>
<keyword evidence="2" id="KW-1185">Reference proteome</keyword>
<evidence type="ECO:0000313" key="1">
    <source>
        <dbReference type="EMBL" id="GAV05347.1"/>
    </source>
</evidence>
<reference evidence="1 2" key="1">
    <citation type="journal article" date="2016" name="Nat. Commun.">
        <title>Extremotolerant tardigrade genome and improved radiotolerance of human cultured cells by tardigrade-unique protein.</title>
        <authorList>
            <person name="Hashimoto T."/>
            <person name="Horikawa D.D."/>
            <person name="Saito Y."/>
            <person name="Kuwahara H."/>
            <person name="Kozuka-Hata H."/>
            <person name="Shin-I T."/>
            <person name="Minakuchi Y."/>
            <person name="Ohishi K."/>
            <person name="Motoyama A."/>
            <person name="Aizu T."/>
            <person name="Enomoto A."/>
            <person name="Kondo K."/>
            <person name="Tanaka S."/>
            <person name="Hara Y."/>
            <person name="Koshikawa S."/>
            <person name="Sagara H."/>
            <person name="Miura T."/>
            <person name="Yokobori S."/>
            <person name="Miyagawa K."/>
            <person name="Suzuki Y."/>
            <person name="Kubo T."/>
            <person name="Oyama M."/>
            <person name="Kohara Y."/>
            <person name="Fujiyama A."/>
            <person name="Arakawa K."/>
            <person name="Katayama T."/>
            <person name="Toyoda A."/>
            <person name="Kunieda T."/>
        </authorList>
    </citation>
    <scope>NUCLEOTIDE SEQUENCE [LARGE SCALE GENOMIC DNA]</scope>
    <source>
        <strain evidence="1 2">YOKOZUNA-1</strain>
    </source>
</reference>
<dbReference type="Proteomes" id="UP000186922">
    <property type="component" value="Unassembled WGS sequence"/>
</dbReference>
<name>A0A1D1VV48_RAMVA</name>
<accession>A0A1D1VV48</accession>
<sequence length="68" mass="7327">MQELPGCVLVCACMPDDECLMARHEHSPGLISPLNKDGESNSPCLLSGAKFDYSCAGIGDRLRWLSST</sequence>
<dbReference type="EMBL" id="BDGG01000012">
    <property type="protein sequence ID" value="GAV05347.1"/>
    <property type="molecule type" value="Genomic_DNA"/>
</dbReference>
<evidence type="ECO:0000313" key="2">
    <source>
        <dbReference type="Proteomes" id="UP000186922"/>
    </source>
</evidence>
<dbReference type="AlphaFoldDB" id="A0A1D1VV48"/>
<proteinExistence type="predicted"/>
<comment type="caution">
    <text evidence="1">The sequence shown here is derived from an EMBL/GenBank/DDBJ whole genome shotgun (WGS) entry which is preliminary data.</text>
</comment>
<gene>
    <name evidence="1" type="primary">RvY_15495-1</name>
    <name evidence="1" type="synonym">RvY_15495.1</name>
    <name evidence="1" type="ORF">RvY_15495</name>
</gene>